<accession>A0A1G4R8Q0</accession>
<keyword evidence="4" id="KW-0274">FAD</keyword>
<keyword evidence="3" id="KW-0285">Flavoprotein</keyword>
<dbReference type="EMBL" id="FMTS01000002">
    <property type="protein sequence ID" value="SCW53127.1"/>
    <property type="molecule type" value="Genomic_DNA"/>
</dbReference>
<reference evidence="9" key="1">
    <citation type="submission" date="2016-10" db="EMBL/GenBank/DDBJ databases">
        <authorList>
            <person name="Varghese N."/>
            <person name="Submissions S."/>
        </authorList>
    </citation>
    <scope>NUCLEOTIDE SEQUENCE [LARGE SCALE GENOMIC DNA]</scope>
    <source>
        <strain evidence="9">CGMCC 1.3431</strain>
    </source>
</reference>
<dbReference type="STRING" id="260084.SAMN02927928_1666"/>
<keyword evidence="9" id="KW-1185">Reference proteome</keyword>
<evidence type="ECO:0000256" key="2">
    <source>
        <dbReference type="ARBA" id="ARBA00010790"/>
    </source>
</evidence>
<dbReference type="InterPro" id="IPR051473">
    <property type="entry name" value="P2Ox-like"/>
</dbReference>
<comment type="similarity">
    <text evidence="2">Belongs to the GMC oxidoreductase family.</text>
</comment>
<dbReference type="SUPFAM" id="SSF54373">
    <property type="entry name" value="FAD-linked reductases, C-terminal domain"/>
    <property type="match status" value="1"/>
</dbReference>
<evidence type="ECO:0000256" key="4">
    <source>
        <dbReference type="ARBA" id="ARBA00022827"/>
    </source>
</evidence>
<dbReference type="PANTHER" id="PTHR42784:SF1">
    <property type="entry name" value="PYRANOSE 2-OXIDASE"/>
    <property type="match status" value="1"/>
</dbReference>
<dbReference type="InterPro" id="IPR036188">
    <property type="entry name" value="FAD/NAD-bd_sf"/>
</dbReference>
<organism evidence="8 9">
    <name type="scientific">Asticcacaulis taihuensis</name>
    <dbReference type="NCBI Taxonomy" id="260084"/>
    <lineage>
        <taxon>Bacteria</taxon>
        <taxon>Pseudomonadati</taxon>
        <taxon>Pseudomonadota</taxon>
        <taxon>Alphaproteobacteria</taxon>
        <taxon>Caulobacterales</taxon>
        <taxon>Caulobacteraceae</taxon>
        <taxon>Asticcacaulis</taxon>
    </lineage>
</organism>
<proteinExistence type="inferred from homology"/>
<dbReference type="AlphaFoldDB" id="A0A1G4R8Q0"/>
<evidence type="ECO:0000313" key="9">
    <source>
        <dbReference type="Proteomes" id="UP000199150"/>
    </source>
</evidence>
<evidence type="ECO:0000259" key="7">
    <source>
        <dbReference type="Pfam" id="PF05199"/>
    </source>
</evidence>
<keyword evidence="5" id="KW-0560">Oxidoreductase</keyword>
<dbReference type="PRINTS" id="PR00411">
    <property type="entry name" value="PNDRDTASEI"/>
</dbReference>
<dbReference type="Pfam" id="PF00732">
    <property type="entry name" value="GMC_oxred_N"/>
    <property type="match status" value="1"/>
</dbReference>
<evidence type="ECO:0000256" key="1">
    <source>
        <dbReference type="ARBA" id="ARBA00001974"/>
    </source>
</evidence>
<dbReference type="SUPFAM" id="SSF51905">
    <property type="entry name" value="FAD/NAD(P)-binding domain"/>
    <property type="match status" value="1"/>
</dbReference>
<dbReference type="Proteomes" id="UP000199150">
    <property type="component" value="Unassembled WGS sequence"/>
</dbReference>
<gene>
    <name evidence="8" type="ORF">SAMN02927928_1666</name>
</gene>
<dbReference type="PANTHER" id="PTHR42784">
    <property type="entry name" value="PYRANOSE 2-OXIDASE"/>
    <property type="match status" value="1"/>
</dbReference>
<protein>
    <submittedName>
        <fullName evidence="8">Choline dehydrogenase</fullName>
    </submittedName>
</protein>
<evidence type="ECO:0000256" key="5">
    <source>
        <dbReference type="ARBA" id="ARBA00023002"/>
    </source>
</evidence>
<dbReference type="Pfam" id="PF05199">
    <property type="entry name" value="GMC_oxred_C"/>
    <property type="match status" value="1"/>
</dbReference>
<dbReference type="GO" id="GO:0016614">
    <property type="term" value="F:oxidoreductase activity, acting on CH-OH group of donors"/>
    <property type="evidence" value="ECO:0007669"/>
    <property type="project" value="InterPro"/>
</dbReference>
<name>A0A1G4R8Q0_9CAUL</name>
<dbReference type="OrthoDB" id="9798604at2"/>
<feature type="domain" description="Glucose-methanol-choline oxidoreductase N-terminal" evidence="6">
    <location>
        <begin position="78"/>
        <end position="337"/>
    </location>
</feature>
<dbReference type="InterPro" id="IPR007867">
    <property type="entry name" value="GMC_OxRtase_C"/>
</dbReference>
<dbReference type="GO" id="GO:0050660">
    <property type="term" value="F:flavin adenine dinucleotide binding"/>
    <property type="evidence" value="ECO:0007669"/>
    <property type="project" value="InterPro"/>
</dbReference>
<evidence type="ECO:0000313" key="8">
    <source>
        <dbReference type="EMBL" id="SCW53127.1"/>
    </source>
</evidence>
<dbReference type="Gene3D" id="3.50.50.60">
    <property type="entry name" value="FAD/NAD(P)-binding domain"/>
    <property type="match status" value="2"/>
</dbReference>
<feature type="domain" description="Glucose-methanol-choline oxidoreductase C-terminal" evidence="7">
    <location>
        <begin position="427"/>
        <end position="546"/>
    </location>
</feature>
<evidence type="ECO:0000256" key="3">
    <source>
        <dbReference type="ARBA" id="ARBA00022630"/>
    </source>
</evidence>
<dbReference type="InterPro" id="IPR000172">
    <property type="entry name" value="GMC_OxRdtase_N"/>
</dbReference>
<comment type="cofactor">
    <cofactor evidence="1">
        <name>FAD</name>
        <dbReference type="ChEBI" id="CHEBI:57692"/>
    </cofactor>
</comment>
<evidence type="ECO:0000259" key="6">
    <source>
        <dbReference type="Pfam" id="PF00732"/>
    </source>
</evidence>
<dbReference type="RefSeq" id="WP_090646349.1">
    <property type="nucleotide sequence ID" value="NZ_CBCRYE010000004.1"/>
</dbReference>
<sequence length="563" mass="61568">MSDYEFDAIVIGSGVSGGWAAKELTEKGMKVLMLDRGRMVEHSADYPFEGTGPWEQPYRGQTPPALLEDDYYASRYGGAGQTAVKGFMNNDRLNPYAIKDGPEFRWVRPGTVGGKSITWGRVSLRFGPQDFEANGKDGHGNDWPIRYDDIAPWYSYVESYAGIAGSKEGLPHLPDGEFQPPHPMNVAETWLKTRLEKAMPDRKVIHIRTANMTEDKPEQGRSRCQSRSQCNRGCSFGAYFSTQAVTLPAARATNNLTLLSDQVVTSLEYDPKTKRVTGVRTIDANTQTTHTYRSRIVFLCASAMASNQILLNSKLPGSDKSFADSSGKLGRYIMDHPMLTLFSGNLPEGIHADVIEYGRKPAGIYIPRFRNLDGQDADADFLRGYGCQGGGSRGVSSAVGFGASMKAGLRTYGLWSVGFNVFGECLPYLDNTITLHPTKVDRFGVPQALFNVTYRDNEKKMMADGVRQGRAMMEAAGLINISAEERPHIPGDSIHEMGGACMGKDPRTSVTNAWNQLHDAPNVFVTDGSAMASTSCVNPSLTFMAFTARAADHAVKQVKAGAI</sequence>